<dbReference type="Gene3D" id="3.40.50.300">
    <property type="entry name" value="P-loop containing nucleotide triphosphate hydrolases"/>
    <property type="match status" value="1"/>
</dbReference>
<dbReference type="InterPro" id="IPR027417">
    <property type="entry name" value="P-loop_NTPase"/>
</dbReference>
<dbReference type="Gene3D" id="3.30.450.90">
    <property type="match status" value="1"/>
</dbReference>
<dbReference type="CDD" id="cd01131">
    <property type="entry name" value="PilT"/>
    <property type="match status" value="1"/>
</dbReference>
<dbReference type="OrthoDB" id="9805147at2"/>
<dbReference type="RefSeq" id="WP_145023027.1">
    <property type="nucleotide sequence ID" value="NZ_VLLN01000014.1"/>
</dbReference>
<dbReference type="Pfam" id="PF00437">
    <property type="entry name" value="T2SSE"/>
    <property type="match status" value="1"/>
</dbReference>
<feature type="domain" description="Bacterial type II secretion system protein E" evidence="3">
    <location>
        <begin position="194"/>
        <end position="208"/>
    </location>
</feature>
<dbReference type="GO" id="GO:0005524">
    <property type="term" value="F:ATP binding"/>
    <property type="evidence" value="ECO:0007669"/>
    <property type="project" value="InterPro"/>
</dbReference>
<protein>
    <submittedName>
        <fullName evidence="4">Twitching motility protein PilT</fullName>
    </submittedName>
</protein>
<comment type="caution">
    <text evidence="4">The sequence shown here is derived from an EMBL/GenBank/DDBJ whole genome shotgun (WGS) entry which is preliminary data.</text>
</comment>
<organism evidence="4 5">
    <name type="scientific">Geobacter argillaceus</name>
    <dbReference type="NCBI Taxonomy" id="345631"/>
    <lineage>
        <taxon>Bacteria</taxon>
        <taxon>Pseudomonadati</taxon>
        <taxon>Thermodesulfobacteriota</taxon>
        <taxon>Desulfuromonadia</taxon>
        <taxon>Geobacterales</taxon>
        <taxon>Geobacteraceae</taxon>
        <taxon>Geobacter</taxon>
    </lineage>
</organism>
<dbReference type="InterPro" id="IPR006321">
    <property type="entry name" value="PilT/PilU"/>
</dbReference>
<accession>A0A562VLB1</accession>
<dbReference type="PANTHER" id="PTHR30486:SF16">
    <property type="entry name" value="TWITCHING MOTILITY PROTEIN PILT"/>
    <property type="match status" value="1"/>
</dbReference>
<comment type="similarity">
    <text evidence="1">Belongs to the GSP E family.</text>
</comment>
<evidence type="ECO:0000259" key="3">
    <source>
        <dbReference type="PROSITE" id="PS00662"/>
    </source>
</evidence>
<dbReference type="SUPFAM" id="SSF52540">
    <property type="entry name" value="P-loop containing nucleoside triphosphate hydrolases"/>
    <property type="match status" value="1"/>
</dbReference>
<dbReference type="InterPro" id="IPR001482">
    <property type="entry name" value="T2SS/T4SS_dom"/>
</dbReference>
<dbReference type="PANTHER" id="PTHR30486">
    <property type="entry name" value="TWITCHING MOTILITY PROTEIN PILT"/>
    <property type="match status" value="1"/>
</dbReference>
<evidence type="ECO:0000256" key="2">
    <source>
        <dbReference type="SAM" id="MobiDB-lite"/>
    </source>
</evidence>
<dbReference type="GO" id="GO:0016887">
    <property type="term" value="F:ATP hydrolysis activity"/>
    <property type="evidence" value="ECO:0007669"/>
    <property type="project" value="InterPro"/>
</dbReference>
<name>A0A562VLB1_9BACT</name>
<reference evidence="4 5" key="1">
    <citation type="submission" date="2019-07" db="EMBL/GenBank/DDBJ databases">
        <title>Genomic Encyclopedia of Archaeal and Bacterial Type Strains, Phase II (KMG-II): from individual species to whole genera.</title>
        <authorList>
            <person name="Goeker M."/>
        </authorList>
    </citation>
    <scope>NUCLEOTIDE SEQUENCE [LARGE SCALE GENOMIC DNA]</scope>
    <source>
        <strain evidence="4 5">ATCC BAA-1139</strain>
    </source>
</reference>
<evidence type="ECO:0000313" key="5">
    <source>
        <dbReference type="Proteomes" id="UP000319449"/>
    </source>
</evidence>
<sequence length="366" mass="40931">MVNLHQLLKELVDRGGSDLHITTNSPPQIRIDGQLKPMELPLLSAVETRQLCYSVLTEAQKHKFEEDNELDLSFGVKGLSRFRGNVFVQRGAVAGVFRVIPYKILTFEELGLPPVVRELTEKPRGLILVTGPTGSGKSTTLASMIDKINTDRHDHIVTIEDPIEYLHPHKGCLVNQREVGADTKGFKNALRYVLRQDPDVVLIGELRDLETIEAALTLAETGHLCFATLHTNSCAQTINRIIDVFPPYQQTQIRTQLSFVLEGVMSQVLIPRLGQTGRTLALEIMVPNAAIRNLIREDKIHQIYSQMQVGQDKFGMQTMNQSLYTLCARRLISLDDAMGRSSDPDELKQMIANGPTGQQRRPPPAR</sequence>
<dbReference type="InterPro" id="IPR050921">
    <property type="entry name" value="T4SS_GSP_E_ATPase"/>
</dbReference>
<proteinExistence type="inferred from homology"/>
<dbReference type="Proteomes" id="UP000319449">
    <property type="component" value="Unassembled WGS sequence"/>
</dbReference>
<dbReference type="NCBIfam" id="TIGR01420">
    <property type="entry name" value="pilT_fam"/>
    <property type="match status" value="1"/>
</dbReference>
<dbReference type="PROSITE" id="PS00662">
    <property type="entry name" value="T2SP_E"/>
    <property type="match status" value="1"/>
</dbReference>
<evidence type="ECO:0000313" key="4">
    <source>
        <dbReference type="EMBL" id="TWJ18753.1"/>
    </source>
</evidence>
<dbReference type="AlphaFoldDB" id="A0A562VLB1"/>
<evidence type="ECO:0000256" key="1">
    <source>
        <dbReference type="ARBA" id="ARBA00006611"/>
    </source>
</evidence>
<feature type="region of interest" description="Disordered" evidence="2">
    <location>
        <begin position="338"/>
        <end position="366"/>
    </location>
</feature>
<gene>
    <name evidence="4" type="ORF">JN12_02388</name>
</gene>
<dbReference type="EMBL" id="VLLN01000014">
    <property type="protein sequence ID" value="TWJ18753.1"/>
    <property type="molecule type" value="Genomic_DNA"/>
</dbReference>
<keyword evidence="5" id="KW-1185">Reference proteome</keyword>